<feature type="compositionally biased region" description="Basic and acidic residues" evidence="4">
    <location>
        <begin position="208"/>
        <end position="224"/>
    </location>
</feature>
<evidence type="ECO:0000256" key="4">
    <source>
        <dbReference type="SAM" id="MobiDB-lite"/>
    </source>
</evidence>
<evidence type="ECO:0000313" key="5">
    <source>
        <dbReference type="EMBL" id="KAK3269164.1"/>
    </source>
</evidence>
<feature type="non-terminal residue" evidence="5">
    <location>
        <position position="1"/>
    </location>
</feature>
<evidence type="ECO:0000256" key="3">
    <source>
        <dbReference type="ARBA" id="ARBA00029509"/>
    </source>
</evidence>
<protein>
    <recommendedName>
        <fullName evidence="3">Nonsense-mediated mRNA decay factor SMG8</fullName>
    </recommendedName>
</protein>
<gene>
    <name evidence="5" type="ORF">CYMTET_22374</name>
</gene>
<evidence type="ECO:0000256" key="1">
    <source>
        <dbReference type="ARBA" id="ARBA00006443"/>
    </source>
</evidence>
<dbReference type="PANTHER" id="PTHR13091:SF0">
    <property type="entry name" value="NONSENSE-MEDIATED MRNA DECAY FACTOR SMG8"/>
    <property type="match status" value="1"/>
</dbReference>
<feature type="compositionally biased region" description="Low complexity" evidence="4">
    <location>
        <begin position="404"/>
        <end position="413"/>
    </location>
</feature>
<dbReference type="InterPro" id="IPR019354">
    <property type="entry name" value="SMG8-like"/>
</dbReference>
<sequence length="438" mass="46273">GQWQELHPSLAPARPHNSGVNLLHACNCGRRRTLRDDPFSYEDANGAFFRQECCEGVLANIRLPAPPTPGCTWSVSIVGSAACYDPSNGLLMPGFLQGRHMLQRMQLPPLYPPAEGEPPADARFGLRGAGVANTLAPLSDGDTAPGEMRCVRIGLEHECARGHRYLLAPHEWGPVAELTVPAESMRDGDGAAERRGEAVVEGTAGRWGTEERASRERGAHEEQQRAVPTGKGGGASTSTEGPPKVGVEGEGRRNGPAAEGADAMQRALRVPLCLPCVGCASEGTAAATASGEAAARLGMAAADAAQKSQLQRVHLVLPPGTGSLQSRPMVRFEHKTEAIRMDFEIGCSIVFPEDSMITFRLPYVYPSQAPRAPTPETSNPSQGTAAQAVPTRKPHPVASCPIASPSSTSQLPPLLQTDPYDAYLILDTLLPSAVPVSG</sequence>
<dbReference type="Pfam" id="PF10220">
    <property type="entry name" value="Smg8_Smg9"/>
    <property type="match status" value="1"/>
</dbReference>
<keyword evidence="6" id="KW-1185">Reference proteome</keyword>
<evidence type="ECO:0000256" key="2">
    <source>
        <dbReference type="ARBA" id="ARBA00023161"/>
    </source>
</evidence>
<accession>A0AAE0L293</accession>
<keyword evidence="2" id="KW-0866">Nonsense-mediated mRNA decay</keyword>
<feature type="compositionally biased region" description="Polar residues" evidence="4">
    <location>
        <begin position="375"/>
        <end position="385"/>
    </location>
</feature>
<dbReference type="GO" id="GO:0000184">
    <property type="term" value="P:nuclear-transcribed mRNA catabolic process, nonsense-mediated decay"/>
    <property type="evidence" value="ECO:0007669"/>
    <property type="project" value="UniProtKB-KW"/>
</dbReference>
<comment type="caution">
    <text evidence="5">The sequence shown here is derived from an EMBL/GenBank/DDBJ whole genome shotgun (WGS) entry which is preliminary data.</text>
</comment>
<proteinExistence type="inferred from homology"/>
<feature type="region of interest" description="Disordered" evidence="4">
    <location>
        <begin position="369"/>
        <end position="413"/>
    </location>
</feature>
<feature type="compositionally biased region" description="Basic and acidic residues" evidence="4">
    <location>
        <begin position="185"/>
        <end position="198"/>
    </location>
</feature>
<dbReference type="EMBL" id="LGRX02011188">
    <property type="protein sequence ID" value="KAK3269164.1"/>
    <property type="molecule type" value="Genomic_DNA"/>
</dbReference>
<organism evidence="5 6">
    <name type="scientific">Cymbomonas tetramitiformis</name>
    <dbReference type="NCBI Taxonomy" id="36881"/>
    <lineage>
        <taxon>Eukaryota</taxon>
        <taxon>Viridiplantae</taxon>
        <taxon>Chlorophyta</taxon>
        <taxon>Pyramimonadophyceae</taxon>
        <taxon>Pyramimonadales</taxon>
        <taxon>Pyramimonadaceae</taxon>
        <taxon>Cymbomonas</taxon>
    </lineage>
</organism>
<dbReference type="PANTHER" id="PTHR13091">
    <property type="entry name" value="AMPLIFIED IN BREAST CANCER 2-RELATED"/>
    <property type="match status" value="1"/>
</dbReference>
<feature type="region of interest" description="Disordered" evidence="4">
    <location>
        <begin position="185"/>
        <end position="259"/>
    </location>
</feature>
<comment type="similarity">
    <text evidence="1">Belongs to the SMG8 family.</text>
</comment>
<dbReference type="Proteomes" id="UP001190700">
    <property type="component" value="Unassembled WGS sequence"/>
</dbReference>
<reference evidence="5 6" key="1">
    <citation type="journal article" date="2015" name="Genome Biol. Evol.">
        <title>Comparative Genomics of a Bacterivorous Green Alga Reveals Evolutionary Causalities and Consequences of Phago-Mixotrophic Mode of Nutrition.</title>
        <authorList>
            <person name="Burns J.A."/>
            <person name="Paasch A."/>
            <person name="Narechania A."/>
            <person name="Kim E."/>
        </authorList>
    </citation>
    <scope>NUCLEOTIDE SEQUENCE [LARGE SCALE GENOMIC DNA]</scope>
    <source>
        <strain evidence="5 6">PLY_AMNH</strain>
    </source>
</reference>
<dbReference type="AlphaFoldDB" id="A0AAE0L293"/>
<name>A0AAE0L293_9CHLO</name>
<evidence type="ECO:0000313" key="6">
    <source>
        <dbReference type="Proteomes" id="UP001190700"/>
    </source>
</evidence>